<accession>A0A9E7C133</accession>
<dbReference type="AlphaFoldDB" id="A0A9E7C133"/>
<dbReference type="InterPro" id="IPR050099">
    <property type="entry name" value="SIS_GmhA/DiaA_subfam"/>
</dbReference>
<dbReference type="GO" id="GO:0097367">
    <property type="term" value="F:carbohydrate derivative binding"/>
    <property type="evidence" value="ECO:0007669"/>
    <property type="project" value="InterPro"/>
</dbReference>
<keyword evidence="2" id="KW-0413">Isomerase</keyword>
<dbReference type="InterPro" id="IPR046348">
    <property type="entry name" value="SIS_dom_sf"/>
</dbReference>
<dbReference type="GO" id="GO:1901135">
    <property type="term" value="P:carbohydrate derivative metabolic process"/>
    <property type="evidence" value="ECO:0007669"/>
    <property type="project" value="InterPro"/>
</dbReference>
<keyword evidence="3" id="KW-1185">Reference proteome</keyword>
<feature type="domain" description="SIS" evidence="1">
    <location>
        <begin position="238"/>
        <end position="391"/>
    </location>
</feature>
<reference evidence="2" key="1">
    <citation type="journal article" date="2022" name="Int. J. Syst. Evol. Microbiol.">
        <title>Pseudomonas aegrilactucae sp. nov. and Pseudomonas morbosilactucae sp. nov., pathogens causing bacterial rot of lettuce in Japan.</title>
        <authorList>
            <person name="Sawada H."/>
            <person name="Fujikawa T."/>
            <person name="Satou M."/>
        </authorList>
    </citation>
    <scope>NUCLEOTIDE SEQUENCE</scope>
    <source>
        <strain evidence="2">0166_1</strain>
    </source>
</reference>
<dbReference type="Proteomes" id="UP001162834">
    <property type="component" value="Chromosome"/>
</dbReference>
<dbReference type="Gene3D" id="3.40.50.10490">
    <property type="entry name" value="Glucose-6-phosphate isomerase like protein, domain 1"/>
    <property type="match status" value="2"/>
</dbReference>
<dbReference type="SUPFAM" id="SSF53697">
    <property type="entry name" value="SIS domain"/>
    <property type="match status" value="1"/>
</dbReference>
<dbReference type="EC" id="5.3.1.28" evidence="2"/>
<dbReference type="PROSITE" id="PS51464">
    <property type="entry name" value="SIS"/>
    <property type="match status" value="1"/>
</dbReference>
<sequence>MARLVVRADPLAGDDAAVSRPAAALGLVDELLERRLAAAERYFEAEADAIARLCREMAGRFAGGGRLVALAGSPVASSDARHVAVEFVHPVIVGKRALPALALEPSAVGLNVDAADIVMGFEPSPGLEAARERGCLVVAPHVELGDPFVEQEIVETLYHVLWELVHVFLDRRPDARAPDPGASAFLYPFLSGQRADDEEAVIADVRASVLMKAREVGDLRRQTIDEGRPALVAAAAATRAALEAGATVLALGNGGSATDAMDAVADLRHPPAGWPARRALDLTGDPAILTAIANDIGTEAVFSRQVIAYGRPGDVLLCFTTSGNSGNVIAALAEGRRRGLRSIAFVGYDGGQIAADGLADDVVVSRSQHIPRIQEAQATAWHVLRTLIEEP</sequence>
<evidence type="ECO:0000313" key="3">
    <source>
        <dbReference type="Proteomes" id="UP001162834"/>
    </source>
</evidence>
<evidence type="ECO:0000259" key="1">
    <source>
        <dbReference type="PROSITE" id="PS51464"/>
    </source>
</evidence>
<proteinExistence type="predicted"/>
<dbReference type="EMBL" id="CP087164">
    <property type="protein sequence ID" value="UGS37006.1"/>
    <property type="molecule type" value="Genomic_DNA"/>
</dbReference>
<evidence type="ECO:0000313" key="2">
    <source>
        <dbReference type="EMBL" id="UGS37006.1"/>
    </source>
</evidence>
<dbReference type="PANTHER" id="PTHR30390">
    <property type="entry name" value="SEDOHEPTULOSE 7-PHOSPHATE ISOMERASE / DNAA INITIATOR-ASSOCIATING FACTOR FOR REPLICATION INITIATION"/>
    <property type="match status" value="1"/>
</dbReference>
<gene>
    <name evidence="2" type="primary">gmhA</name>
    <name evidence="2" type="ORF">DSM104329_03418</name>
</gene>
<dbReference type="KEGG" id="sbae:DSM104329_03418"/>
<protein>
    <submittedName>
        <fullName evidence="2">Phosphoheptose isomerase</fullName>
        <ecNumber evidence="2">5.3.1.28</ecNumber>
    </submittedName>
</protein>
<dbReference type="GO" id="GO:0016853">
    <property type="term" value="F:isomerase activity"/>
    <property type="evidence" value="ECO:0007669"/>
    <property type="project" value="UniProtKB-KW"/>
</dbReference>
<dbReference type="InterPro" id="IPR035461">
    <property type="entry name" value="GmhA/DiaA"/>
</dbReference>
<organism evidence="2 3">
    <name type="scientific">Capillimicrobium parvum</name>
    <dbReference type="NCBI Taxonomy" id="2884022"/>
    <lineage>
        <taxon>Bacteria</taxon>
        <taxon>Bacillati</taxon>
        <taxon>Actinomycetota</taxon>
        <taxon>Thermoleophilia</taxon>
        <taxon>Solirubrobacterales</taxon>
        <taxon>Capillimicrobiaceae</taxon>
        <taxon>Capillimicrobium</taxon>
    </lineage>
</organism>
<dbReference type="InterPro" id="IPR001347">
    <property type="entry name" value="SIS_dom"/>
</dbReference>
<dbReference type="Pfam" id="PF13580">
    <property type="entry name" value="SIS_2"/>
    <property type="match status" value="1"/>
</dbReference>
<dbReference type="CDD" id="cd05006">
    <property type="entry name" value="SIS_GmhA"/>
    <property type="match status" value="1"/>
</dbReference>
<name>A0A9E7C133_9ACTN</name>